<feature type="domain" description="Fibronectin type-III" evidence="27">
    <location>
        <begin position="2392"/>
        <end position="2486"/>
    </location>
</feature>
<feature type="domain" description="Ig-like" evidence="26">
    <location>
        <begin position="7139"/>
        <end position="7222"/>
    </location>
</feature>
<evidence type="ECO:0000256" key="17">
    <source>
        <dbReference type="ARBA" id="ARBA00022860"/>
    </source>
</evidence>
<name>A0AAV8WAH3_9CUCU</name>
<feature type="domain" description="Fibronectin type-III" evidence="27">
    <location>
        <begin position="5775"/>
        <end position="5869"/>
    </location>
</feature>
<evidence type="ECO:0000256" key="10">
    <source>
        <dbReference type="ARBA" id="ARBA00022723"/>
    </source>
</evidence>
<feature type="domain" description="Ig-like" evidence="26">
    <location>
        <begin position="1901"/>
        <end position="1990"/>
    </location>
</feature>
<feature type="region of interest" description="Disordered" evidence="24">
    <location>
        <begin position="3778"/>
        <end position="3813"/>
    </location>
</feature>
<comment type="subcellular location">
    <subcellularLocation>
        <location evidence="2">Cytoplasm</location>
    </subcellularLocation>
</comment>
<feature type="domain" description="Fibronectin type-III" evidence="27">
    <location>
        <begin position="672"/>
        <end position="767"/>
    </location>
</feature>
<evidence type="ECO:0000259" key="27">
    <source>
        <dbReference type="PROSITE" id="PS50853"/>
    </source>
</evidence>
<accession>A0AAV8WAH3</accession>
<dbReference type="FunFam" id="2.60.40.10:FF:000051">
    <property type="entry name" value="Uncharacterized protein, isoform J"/>
    <property type="match status" value="7"/>
</dbReference>
<keyword evidence="13" id="KW-0418">Kinase</keyword>
<evidence type="ECO:0000256" key="21">
    <source>
        <dbReference type="ARBA" id="ARBA00047899"/>
    </source>
</evidence>
<evidence type="ECO:0000256" key="7">
    <source>
        <dbReference type="ARBA" id="ARBA00022527"/>
    </source>
</evidence>
<keyword evidence="15 23" id="KW-0067">ATP-binding</keyword>
<evidence type="ECO:0000256" key="15">
    <source>
        <dbReference type="ARBA" id="ARBA00022840"/>
    </source>
</evidence>
<dbReference type="FunFam" id="2.60.40.10:FF:000505">
    <property type="entry name" value="Bent, isoform J"/>
    <property type="match status" value="1"/>
</dbReference>
<feature type="domain" description="Fibronectin type-III" evidence="27">
    <location>
        <begin position="5087"/>
        <end position="5181"/>
    </location>
</feature>
<dbReference type="FunFam" id="2.60.40.10:FF:000147">
    <property type="entry name" value="Myosin light chain kinase"/>
    <property type="match status" value="1"/>
</dbReference>
<dbReference type="PRINTS" id="PR00014">
    <property type="entry name" value="FNTYPEIII"/>
</dbReference>
<dbReference type="InterPro" id="IPR008271">
    <property type="entry name" value="Ser/Thr_kinase_AS"/>
</dbReference>
<dbReference type="FunFam" id="2.60.40.10:FF:000553">
    <property type="entry name" value="Uncharacterized protein, isoform J"/>
    <property type="match status" value="1"/>
</dbReference>
<dbReference type="CDD" id="cd00063">
    <property type="entry name" value="FN3"/>
    <property type="match status" value="39"/>
</dbReference>
<evidence type="ECO:0000256" key="9">
    <source>
        <dbReference type="ARBA" id="ARBA00022679"/>
    </source>
</evidence>
<evidence type="ECO:0000256" key="23">
    <source>
        <dbReference type="PROSITE-ProRule" id="PRU10141"/>
    </source>
</evidence>
<dbReference type="FunFam" id="3.30.200.20:FF:000249">
    <property type="entry name" value="twitchin isoform X2"/>
    <property type="match status" value="1"/>
</dbReference>
<evidence type="ECO:0000256" key="16">
    <source>
        <dbReference type="ARBA" id="ARBA00022842"/>
    </source>
</evidence>
<dbReference type="Gene3D" id="3.30.200.20">
    <property type="entry name" value="Phosphorylase Kinase, domain 1"/>
    <property type="match status" value="1"/>
</dbReference>
<feature type="binding site" evidence="23">
    <location>
        <position position="6346"/>
    </location>
    <ligand>
        <name>ATP</name>
        <dbReference type="ChEBI" id="CHEBI:30616"/>
    </ligand>
</feature>
<keyword evidence="11" id="KW-0677">Repeat</keyword>
<dbReference type="FunFam" id="2.60.40.10:FF:000559">
    <property type="entry name" value="Uncharacterized protein, isoform J"/>
    <property type="match status" value="1"/>
</dbReference>
<feature type="domain" description="Fibronectin type-III" evidence="27">
    <location>
        <begin position="4987"/>
        <end position="5081"/>
    </location>
</feature>
<feature type="domain" description="Fibronectin type-III" evidence="27">
    <location>
        <begin position="3800"/>
        <end position="3894"/>
    </location>
</feature>
<comment type="caution">
    <text evidence="28">The sequence shown here is derived from an EMBL/GenBank/DDBJ whole genome shotgun (WGS) entry which is preliminary data.</text>
</comment>
<dbReference type="PROSITE" id="PS50011">
    <property type="entry name" value="PROTEIN_KINASE_DOM"/>
    <property type="match status" value="1"/>
</dbReference>
<dbReference type="Pfam" id="PF00069">
    <property type="entry name" value="Pkinase"/>
    <property type="match status" value="1"/>
</dbReference>
<dbReference type="InterPro" id="IPR013783">
    <property type="entry name" value="Ig-like_fold"/>
</dbReference>
<feature type="domain" description="Fibronectin type-III" evidence="27">
    <location>
        <begin position="2097"/>
        <end position="2192"/>
    </location>
</feature>
<feature type="compositionally biased region" description="Polar residues" evidence="24">
    <location>
        <begin position="6884"/>
        <end position="6909"/>
    </location>
</feature>
<feature type="domain" description="Fibronectin type-III" evidence="27">
    <location>
        <begin position="4290"/>
        <end position="4388"/>
    </location>
</feature>
<dbReference type="FunFam" id="2.60.40.10:FF:000080">
    <property type="entry name" value="Myosin light chain kinase, smooth muscle"/>
    <property type="match status" value="1"/>
</dbReference>
<dbReference type="GO" id="GO:0051239">
    <property type="term" value="P:regulation of multicellular organismal process"/>
    <property type="evidence" value="ECO:0007669"/>
    <property type="project" value="UniProtKB-ARBA"/>
</dbReference>
<feature type="region of interest" description="Disordered" evidence="24">
    <location>
        <begin position="4786"/>
        <end position="4820"/>
    </location>
</feature>
<feature type="domain" description="Fibronectin type-III" evidence="27">
    <location>
        <begin position="3109"/>
        <end position="3203"/>
    </location>
</feature>
<keyword evidence="10" id="KW-0479">Metal-binding</keyword>
<dbReference type="FunFam" id="2.60.40.10:FF:000056">
    <property type="entry name" value="twitchin isoform X4"/>
    <property type="match status" value="19"/>
</dbReference>
<keyword evidence="18" id="KW-1015">Disulfide bond</keyword>
<feature type="domain" description="Fibronectin type-III" evidence="27">
    <location>
        <begin position="3994"/>
        <end position="4088"/>
    </location>
</feature>
<evidence type="ECO:0000256" key="24">
    <source>
        <dbReference type="SAM" id="MobiDB-lite"/>
    </source>
</evidence>
<feature type="domain" description="Ig-like" evidence="26">
    <location>
        <begin position="4493"/>
        <end position="4582"/>
    </location>
</feature>
<evidence type="ECO:0000256" key="5">
    <source>
        <dbReference type="ARBA" id="ARBA00022443"/>
    </source>
</evidence>
<feature type="domain" description="Ig-like" evidence="26">
    <location>
        <begin position="7040"/>
        <end position="7128"/>
    </location>
</feature>
<feature type="domain" description="Ig-like" evidence="26">
    <location>
        <begin position="3604"/>
        <end position="3693"/>
    </location>
</feature>
<feature type="domain" description="Ig-like" evidence="26">
    <location>
        <begin position="2196"/>
        <end position="2285"/>
    </location>
</feature>
<dbReference type="GO" id="GO:0005516">
    <property type="term" value="F:calmodulin binding"/>
    <property type="evidence" value="ECO:0007669"/>
    <property type="project" value="UniProtKB-KW"/>
</dbReference>
<feature type="domain" description="Ig-like" evidence="26">
    <location>
        <begin position="1072"/>
        <end position="1162"/>
    </location>
</feature>
<dbReference type="SMART" id="SM00220">
    <property type="entry name" value="S_TKc"/>
    <property type="match status" value="1"/>
</dbReference>
<dbReference type="InterPro" id="IPR036116">
    <property type="entry name" value="FN3_sf"/>
</dbReference>
<dbReference type="FunFam" id="2.60.40.10:FF:001003">
    <property type="entry name" value="titin isoform X1"/>
    <property type="match status" value="1"/>
</dbReference>
<evidence type="ECO:0000256" key="19">
    <source>
        <dbReference type="ARBA" id="ARBA00023179"/>
    </source>
</evidence>
<feature type="domain" description="Fibronectin type-III" evidence="27">
    <location>
        <begin position="6167"/>
        <end position="6260"/>
    </location>
</feature>
<dbReference type="Gene3D" id="1.10.510.10">
    <property type="entry name" value="Transferase(Phosphotransferase) domain 1"/>
    <property type="match status" value="1"/>
</dbReference>
<dbReference type="FunFam" id="2.60.40.10:FF:000031">
    <property type="entry name" value="Myosin-binding protein C, slow type"/>
    <property type="match status" value="1"/>
</dbReference>
<dbReference type="GO" id="GO:0004674">
    <property type="term" value="F:protein serine/threonine kinase activity"/>
    <property type="evidence" value="ECO:0007669"/>
    <property type="project" value="UniProtKB-KW"/>
</dbReference>
<evidence type="ECO:0000256" key="2">
    <source>
        <dbReference type="ARBA" id="ARBA00004496"/>
    </source>
</evidence>
<feature type="domain" description="Fibronectin type-III" evidence="27">
    <location>
        <begin position="1998"/>
        <end position="2091"/>
    </location>
</feature>
<feature type="domain" description="Protein kinase" evidence="25">
    <location>
        <begin position="6317"/>
        <end position="6572"/>
    </location>
</feature>
<dbReference type="PROSITE" id="PS00108">
    <property type="entry name" value="PROTEIN_KINASE_ST"/>
    <property type="match status" value="1"/>
</dbReference>
<comment type="cofactor">
    <cofactor evidence="1">
        <name>Mg(2+)</name>
        <dbReference type="ChEBI" id="CHEBI:18420"/>
    </cofactor>
</comment>
<evidence type="ECO:0000256" key="12">
    <source>
        <dbReference type="ARBA" id="ARBA00022741"/>
    </source>
</evidence>
<sequence>MLLFHKPQKALTVFDFPQSAILRKANRAFTIAGFVPDWPPLKKREYKRILFLPVPWLDNNNKSISSLGHSGKITVNTPVTSRRPSLAELIPDWPILHHFEKKEKQETFLKPLVDQFAKEGKDKKVVFEAAFSKPNCKPRWLFRKDELFPGSKYKFKNENDTYQLIISNPKVEDTGKYTIEIGGVQSTGFLTVEEPDPNYTFTKALKKKYDGYYKHEIELSCTVSSNLAIVGWYKGDIKLEDNDRYSVSKDINGVCRLTIRCAEYEDAGDYTCKLEKQTEKTATKVSVIEYPYKFVKVLKHQQHIEKENITFACELNDAAGDVKWFKGDQEITPDKRLVISKDGRKRKLVIKDAKVTDAGMYSCVTNADKTEAELVVDYLNRFNKKLKDTVAVERERLVLDIELQDQTAPADWFYNGEPIQSSDRIEIKNLGGGKHQLIFNSLEMGDDGEIKCESGKLESTMKLTVRKGESKPIIDCPSTFEAPISKQVVVEVPYKVEGTKQSPLEAKLIKDGKVLPLKEVDVQIADDKVVFKFKKPARELSGPYQIKLSNAQGEDVKDVKIIMQDVPAAPLDVDVTEVFQTHCKVAWKPPKDDGGSPLLHYVVERQDLSLKAGWDNVGEVKAGTPTNFKVEGLTPKKQYKFRIRAVNKLGSSEPALFGKPVLAKDPWDEPSKPKDVQVVDWDKDHADLTWNKPDSDGGAPITGYVIEFKDKFGKDWQTGIEVPGDQFKGTVPGLKENSQYEFRVRAINKAGPGEPSDPTKPIIAKCRFVKPFIIGNDLNSIIVKKGQVVKYDIKYGGEPEPTVEWFLDKKEIKPDLEERITIDKHEKNTVITVRRCTRADSGKYRLVLTNSSGTCEGIAEVVVLDKPTPPKGPLQAEEIRADHVTVKWQKPEDMGGTDLTGYVLEKMDLDTGRWIPAGEVGPTDHTFTFKNLTPKKKYKFRVRAKNKEGESEPLETDDFITAKNPYDEPGAPGKPDIIDYDNKSVTLKWAKPDSDGGRPITHYTVEMKDKFAADWSQVAKTDGPNPEIVVPGLKENMVYQFRVRAHNKAGASVPSEPTGNHLCKHRNCTLKPRIDRETFKSITIKAGRTHKWAVDFMGEPPPTVKWVWRDDIPLTNSERIKIENSDYHTDFTITNAVRKDTGRYTLTIENVNGKDTETVELTVLSKPGAPQGPLVVSDVTAEKAKVSWRKPEDDGGSPIKEYEIEKMDLATGKWVRVGRVPGDKLTPDGKGEFEVTGLTPGSEYKFRVTAVNNEGDSEPLVSDKSIVAKNPFGIVLTLEYFTDEPGKPGTPEITDYDNKGVNLKWTPPANDGGAPIEKYIIEKKDKFKPDWEKATEVPGDALEARVEDLKERGEYQFRVIAVNKAGPGKPSDASQMQIIKHRALKPRIDRTNLKPIIVRAGKPIKYDVDVKGEPAPTCTWFHVNNELKSEGNIEIINVEYNTKLSITSSVPSPSKPKGPLKVTDVTKGGCKLKWEKPEDDGGKPITGYIVEKLDKQSGRWVPVGRTNDTEMDVKGLQEGHEYDFRVKAVNDEGESEPLETEGSIIAKNPYDIAGKPGTPEITDWDADRVDLKWTAPKNTGGAPITGYVIEKKEKFSTTWDEILTTDTPDCDARVPGLKEGNTYQFRVRAVNKAGPGQPSDPTGQHVAKPRHLRPLINREKLHTVKGEPPPVCTWSFALKPLESAGNVKIENEDYNTKLTLTDTKRKHTGTYTIRAENDSGFDEAPVEVIILDKPGKPEGPLEVSDVHKEGCKLKWDKPKDDGGLPITGYVVEKQDVSTGRWVPAGVKAVNEEGESEPLETDTATLAKNPYDISAPPGLPEIVDWDEHSVKLKWDKPVRDGGTPITGYIIEAMDKFGGQFVKVAEVGPQCKGTVPKLEEGNQYKFRVRAIQISNFSFLAVKPLIDRTNLKPLTVKAGLSISLDVNIQGEPPPKVTWLFNGKELESTEEVRIDNIDYNTKFFVLRSKRAQSGKYTIIAKNEVGEDQAEIDISVLGKPSAPKGPLDVSDVTKHGCKLKWKKPEDDGGAPIDHYEIEKLDPLTGQWITCGRSTEPEANIAGLQEGKPYKFRVKAVNKEGESEPLETEKSIIAKNPFDEPGKPGRPDLKDWDKDFVELAWKPPVTDGGAPIEKYIIQMHDKAGRGWVDAATVPGDRTNGRVETVEEGHEYEFRVVAVNKAGPSEPSDPSKPVIAKPRFLAPKIDRKNLTKKVLRTGQLLRLEADVKGEPAPTVTWTLKEQTLRNTDRIKIDNEEYHTSFVLQKVQRSDTAVYTVTARNDSGVDTVDVELQVISKPSKPKGPLKVSDVTAEGCKLKWEPPEDDGGEPITGYVVERMDVESGRWVPVTTTRTPEADVTGLNEGKDYQFRVKAVNSEGESEPLVTDVPTTAKNPYTEPDTPGKPELKDWNKDHADLKWTPPKNDGGAPVEKYIIEKKDPVTGKWQKAVEVPGNKTDARVPDLQEGQKYQFRVKAVNKGGESKPSPPSDLITAKDRFVPPKIDRTNLKDLTLRAGQHIRLDVKVSGEPPPKKTWFLNKARIENRDDINVDLEDYRTKLVIGVAKREHTGTLVLKAENDSGRDEASIEIKVLDKPSKPEGPLRISDIHKEGCSLKWNPPQDDGGVPIEYYAVEKLDTATGRWAPAGRSKEPKIELNNLEPGQEYKFRVSAVNAEGESEPLEAEQTIIAKNPFDEPGAPGTPEVTDWDKDHVDLRWTPPTNDGGSPITGYIIEKREKGSPKWIKAGETGPFETKGTADHLDEGVEYEFRVRAVNAAGPGEPSQASKSVITKPRRLAPKIDRRNLVNLTVKEGEPIYIDVKVSGEPAPDVSWYQDAKPGQPEGPLEVSDIHKDGCTLKWKRPKDDGGEPIENYVVEKFDPETGIWLPVGKTAGAVPEMKVDGLIPGHEYKFRVKAVNKEGESEPLETLGTITAKDPYTTAAKPGTPEPEDWSANHVDLKWTEPVSDGGSPITGYIIEMKDKYSPIWEKAIETTSPTPKATVHGLVEGNDYQFRVIAVNEAGLMAPKIDRRYLHDVTISAGSPLKFEANIIGEPPPTVEWRYNGGTLRNDKRTTIDNVDYNTKIAIRPVNRDDTGEYTVTATNSSGKDVHTINVTVTDKPTPPQGPLQVSDVHKNGCKLKWKRPKDDGGTPIEYYQVDKMDPETGCWVPCGRSTEPNFEVSGLTPGHEYKFRVAAVNAEGESKPLETETTIVAKNPFDEPGPPGHLKATDWDKDHVDLAWTPPKDDGGSPITGYIVEKKDKFGDWEKALEVPADQLKATVPDLIEGQPYQFRVRAVNAAGPGDASNETPTIIAKARNMAPKIDRTNLIEVRIRAGQNFSFDVKVSGEPMPTTKWLIKNKELKSSERTKVQHADYNTKISVRNATRAESGTYTVTAENDNGKDIADVEVIVLDVPSPPGGPLKVSDVHANGAKLSWRPPADDGGQPVENYIVEKMDEATGRWVPAGETIGPETSLAIDGLTPGKKYKFRVRAVNRQGKSEPLQTTQAIEAKNPFDEPGKTSAPEIIDYDSDFVELKWDRPENDGGAPITGYIIEKRDKFNPNWEKCADVDGDVTKGKVKDLIEGTPYEFRIRAVNKAGPGEPSDASKIHVARPKNLAPKIDRNFFADLKVKVGQAIEFNVPVIGEPPPSKEWKHKEDVLFNNDRVKIVNEDYKTSIKIVDAKRADSGIYTLTAKNANGRDVATVTVTVLDVPTPPEGPLKADNVTKNSLTLRWKPPKDNGGSEITHYTVEKLDTENMRWVPVGDAVGTSMRVDHLTEGHDYQFRVRACNKEGESAPLQTTESITAKDPFTKPDKPGAPTPTDWDKDHVDLEWTPPKKDGGAPITSYIIEKRPRHGTWERACEVPGNTTKATAPNLTEGEEYEFRVIAVNKGGHSEPSEASVPVIAKPRFQAPIFNKSLLQDITVKVGQRFGWTIPIEASPKPTAKWTVNGKEIKPSDRIDMAVFNNKVSFDVTSALRTDTGRYTLTLTNDLGSFTASAQVQVLDKPSPPQPPLDVSCVTKESARLAWKPPLDDGGSPILHYIVEKMDVSRGTWSDAGMATITSHDITRLIHRKEYYFRVKAVNAVGESEPLETTKSIIAKNEFDEPSAPGKPAVTDWDKDHVDLEWTPPKSDGGSPITEYIIQKKEKGSPYWTNAVHVPARKNAATVPDLTEGQEYEFRVIAVNTAGQSEPSEPSDMVTAKARFCILAPKIKTPLNDIRIKAGLILHIDIDFIGEPCPEVQWTVGSKALTADERTTVTSIGYHTTIHTVNAKRTDSGLYHILLKNSSGIDEGSFQVTVLDRPGPPQKPLEYEEVTAQSVTLSWKPPTDNGGSEITGYVIEKRDLTHGGGWVPAVNYVNPKYNHSVVPRLLEGTKYEFRVFAENMQGRSDPLETEKPIVAKNQYDVPGKPGKPELVDSDKDHIKIKWSAPISNGGSPIIGYDIERRDRATGRWVKLNKEPNRHLEYYDDRVQEGHQYEYRVSAVNAAGPGKPSDTSNVFVAKPMKEKPKLWLDGIIGRKIKVRAGEPININIPLSGAPAPKVEWSKNKIPVAESNRVYTETTSENTRFRVEVSNRDDSGVYTVRAKNEYGTDEGDIEVIVVDKPGIPKGPLQITGTTQDTVSLSWNPPSDDGGGDITGYIVEVSEFGTDSWRPCPGFCPRPSFTARGLTEGKKYVFRVRAENIYGVSEPLEGKPVVAKSPFDPPGAPSQPEVTGYTPSSCSLKWNPPVSTGGKPITGYYVEKRERGGDWVRVNNYPTPNTQYTAQDLREGNKYEFRVIAVNEAGPGEPSKPTEPIIAQHQRFKPDAPEPPKPDRITKDSVTLSWRPPRSDGGSKLKGYILQQRPKGSDDWTDVNSLPITDTVYTVPKLKEGEEYQFRLIAVNDVGNSEPSRPSNPIVIEEQPNKPCMDLGGVRDITVRAGEDFSIHVPYVGFPKPTASWFANDKLLDDSDSRIFPQLADDYASIIVKNSKRSDSGQYRLQLKNPSGFDTATINVKVLDRPGKPENLRADEFAGDALTLYWQPPKDNGGADITNYIVEKKEAKSQTWSKVSGYVTVPFVRIRNLTLGKEYDFRVIAENQYGQSEPAVTSEPIRARHPFDPPGAPGTPRGVETTEDSITITWTKPRHDGGSPITGYVVEKRLITEDKWTKASHAIVPDLNLKVINLIENHEYEFRVAAVNAAGQGPWSSSSDAICARAAPQAPKITSDLSIRDMIVIAGEELKITVPYVATPKPKASWTINGDEVIGDHRIKMDTTDIASIFVNKSAKRSDTGAYTIKLTNNVGSDSASCRVLVVDKPLPPQGPLDISDITPDNCSLAWRPPLDDGGSPITNYIVEKLDTSGIWVKVSSFVRNTHYDVMGLEPNKKYSFRIRAENQYGISEPLESSEPITAKYPFTIPDAPGAPRVTDWDSSTIYLSWDRPNNDGGSRIQGYKLEYRDVAHDTHWQSASDYLIKDTHFDLFNMTSGHEYEFRVRAKNAAGFSKPSASSSKFKLKGKFNVPSPPQNPKVVNVGKGYVDLTWEPPTNDGGSRITGYVIEKREIGSPLWNKCNDYNITDTNYTVLNLTDRSEYEFRIYAVNAAGRSEPSNCTTPVKVCEVLGGEKPDWIRRLNNTSAPLGRSITLECEASGKPEPTFRWIKNGREIKIGGRFRTEVRGGTAFLHITDLLDIDDGDYTCEASNALGAVTTTARLKIGTPPRIERLPGDLYLAEGDNTKIKIYYSGDQPLDVTLTKNGQNIDDSTHIRYTVFDDYIIIFIKDITKNDAGDYKLTVKNDSGSATGSFPVYITGLPGPPNGPLETTDITKHTCTLSWKPPSYDGGLRVTHYVVERKDVTGTHWITVSSSCRDTTFTVQGLTEGQEYLFRVMAVNDNGMGPPLEGVNPVKAKAPFDPPGPPGIPKVTQVGGDFVNLEWTKPENDGGARVQGYWIDKREVGSLAWQRVNVALCLPTQINISNLIEGRQYEFRVFAQNIAGISEPSSASTSVEIKDPLAATPPEIIKPLKNAQCIQNHNAKFECTITGNPAPHITWYKGAREITNGSRYHIYSEGDVHHLIINDIFGEDADEYVCRAVNKGGVKSTRAELLIMTAPKLNIPPRFRDSAYFDKGENVVIKIPFTGFPRPKITWVREGEVIESGGHYHVEVKDRHAILTIRDASKLDSGPYRITAENELGQDTAIIKIQIADRPDPPRFPAADNIGTDSLALSWKAPVWDGGSNITNYLVERREHPLSTWIRVGNTRLTTMAVSGLTSGHQYEFRVYAENIYGRSDPSDVSNLIATKDTVKKQIQKRKYEVDENGKKIRESHKEPIKDYDQYVFDIYSKYVPQPVEIKTRSVYDDYDILEEIGTGAFGVVHRCRERKTGNIFAAKFIPVSHAMEKELIRKEIDIMNQLHHPKLINLHDAFEDDDEMVLIYEFLSGGELFERITAEGYQMSEAEVINYMRQICEGIKHMHEKNIIHLDIKPENIMCQTRKGTNIKLIDFGLATKLDPNEVVKISTGTAEFAAPEIVEREPVGFYTDMWAVGVLGYVLLSGLSPFAGENDIETLKNVKACDWDFDEEAFANVSEEGKDFIRRLLLKNKEKRMTAQECLLHPWLSGDHSDRTQVIEQSRYLRIRDRIRAKYDAWDSFALPIGRLSEYSSLRKLLIDKYKIHDAYFDRRQAAPRFVIKPQSAFCYEGQSVKFYCRVIGVAAPTVSWYHNNVELRQSVKFMKRARLQDRGEYIIRAENHYGSREEVVFLNVQPVPRVVPEYKPEAPVIRRREALPYTFWQEEQECAPSFTFLLRPRVMQERDTCKLLCCLSGKPFPTVKWYKDKRELSKYEYSMSHSDGVITMEIVGCRPLDSGIYTCVATNPHGQDETSCVVIVEGETSTAEQTALANKLLYSGDRKYIEHAIKPAPIPVTIRKPIPQSTPLQPRSNNPSTNSLAHSASNLSVGDGDRRPARKYVPPDDSTMCAPQFTKTLSDLTINDGDSLTLTAHVKGDPDPQIVWTKNGKTLSSSEVVDLKYKNGIAKLHINEIYPEDEGEYVCKATNSIGTTETKCRLTVKPMANATNGKKKGSEDKPPRIVSHLESAFVKDGEPVTLSCRIIGADKFDVVWLHNNKEIKPSKDFQYTSEANIYKLIIAEIFPEDSGAYTCEAFNDAGESFSSCTLNVVVPGEQPKSPVFKTFPISATVSEGESATFVAETEDDPLQINWLKDGKPIKESSAKYSFTADGKRYTLQILSCDSNDIGQYQAKAIGKKGETFSAFSLNVVPPGEL</sequence>
<feature type="domain" description="Ig-like" evidence="26">
    <location>
        <begin position="6753"/>
        <end position="6836"/>
    </location>
</feature>
<dbReference type="SUPFAM" id="SSF56112">
    <property type="entry name" value="Protein kinase-like (PK-like)"/>
    <property type="match status" value="1"/>
</dbReference>
<feature type="domain" description="Fibronectin type-III" evidence="27">
    <location>
        <begin position="870"/>
        <end position="965"/>
    </location>
</feature>
<feature type="domain" description="Fibronectin type-III" evidence="27">
    <location>
        <begin position="5875"/>
        <end position="5970"/>
    </location>
</feature>
<feature type="domain" description="Fibronectin type-III" evidence="27">
    <location>
        <begin position="4394"/>
        <end position="4488"/>
    </location>
</feature>
<dbReference type="FunFam" id="2.60.40.10:FF:000935">
    <property type="entry name" value="Uncharacterized protein, isoform I"/>
    <property type="match status" value="1"/>
</dbReference>
<feature type="domain" description="Ig-like" evidence="26">
    <location>
        <begin position="291"/>
        <end position="375"/>
    </location>
</feature>
<dbReference type="FunFam" id="2.60.40.10:FF:000876">
    <property type="entry name" value="Uncharacterized protein, isoform H"/>
    <property type="match status" value="1"/>
</dbReference>
<dbReference type="FunFam" id="2.60.40.10:FF:000127">
    <property type="entry name" value="titin isoform X1"/>
    <property type="match status" value="3"/>
</dbReference>
<evidence type="ECO:0000259" key="26">
    <source>
        <dbReference type="PROSITE" id="PS50835"/>
    </source>
</evidence>
<keyword evidence="29" id="KW-1185">Reference proteome</keyword>
<dbReference type="InterPro" id="IPR036179">
    <property type="entry name" value="Ig-like_dom_sf"/>
</dbReference>
<dbReference type="InterPro" id="IPR000719">
    <property type="entry name" value="Prot_kinase_dom"/>
</dbReference>
<dbReference type="InterPro" id="IPR050964">
    <property type="entry name" value="Striated_Muscle_Regulatory"/>
</dbReference>
<feature type="domain" description="Fibronectin type-III" evidence="27">
    <location>
        <begin position="3403"/>
        <end position="3499"/>
    </location>
</feature>
<dbReference type="InterPro" id="IPR013098">
    <property type="entry name" value="Ig_I-set"/>
</dbReference>
<dbReference type="Proteomes" id="UP001159042">
    <property type="component" value="Unassembled WGS sequence"/>
</dbReference>
<evidence type="ECO:0000313" key="29">
    <source>
        <dbReference type="Proteomes" id="UP001159042"/>
    </source>
</evidence>
<keyword evidence="12 23" id="KW-0547">Nucleotide-binding</keyword>
<dbReference type="PROSITE" id="PS50835">
    <property type="entry name" value="IG_LIKE"/>
    <property type="match status" value="18"/>
</dbReference>
<dbReference type="GO" id="GO:0005524">
    <property type="term" value="F:ATP binding"/>
    <property type="evidence" value="ECO:0007669"/>
    <property type="project" value="UniProtKB-UniRule"/>
</dbReference>
<dbReference type="FunFam" id="2.60.40.10:FF:001164">
    <property type="entry name" value="Uncharacterized protein, isoform F"/>
    <property type="match status" value="1"/>
</dbReference>
<feature type="domain" description="Ig-like" evidence="26">
    <location>
        <begin position="6932"/>
        <end position="7020"/>
    </location>
</feature>
<feature type="domain" description="Fibronectin type-III" evidence="27">
    <location>
        <begin position="3700"/>
        <end position="3794"/>
    </location>
</feature>
<feature type="domain" description="Ig-like" evidence="26">
    <location>
        <begin position="3013"/>
        <end position="3102"/>
    </location>
</feature>
<evidence type="ECO:0000256" key="22">
    <source>
        <dbReference type="ARBA" id="ARBA00048679"/>
    </source>
</evidence>
<keyword evidence="8" id="KW-0597">Phosphoprotein</keyword>
<dbReference type="EC" id="2.7.11.1" evidence="4"/>
<evidence type="ECO:0000259" key="25">
    <source>
        <dbReference type="PROSITE" id="PS50011"/>
    </source>
</evidence>
<evidence type="ECO:0000256" key="8">
    <source>
        <dbReference type="ARBA" id="ARBA00022553"/>
    </source>
</evidence>
<dbReference type="PROSITE" id="PS50853">
    <property type="entry name" value="FN3"/>
    <property type="match status" value="38"/>
</dbReference>
<dbReference type="Pfam" id="PF00041">
    <property type="entry name" value="fn3"/>
    <property type="match status" value="38"/>
</dbReference>
<dbReference type="CDD" id="cd05748">
    <property type="entry name" value="Ig_Titin_like"/>
    <property type="match status" value="3"/>
</dbReference>
<evidence type="ECO:0000256" key="3">
    <source>
        <dbReference type="ARBA" id="ARBA00006692"/>
    </source>
</evidence>
<feature type="domain" description="Ig-like" evidence="26">
    <location>
        <begin position="197"/>
        <end position="283"/>
    </location>
</feature>
<feature type="domain" description="Fibronectin type-III" evidence="27">
    <location>
        <begin position="971"/>
        <end position="1066"/>
    </location>
</feature>
<dbReference type="CDD" id="cd00096">
    <property type="entry name" value="Ig"/>
    <property type="match status" value="1"/>
</dbReference>
<dbReference type="FunFam" id="2.60.40.10:FF:002083">
    <property type="entry name" value="Protein CBR-UNC-22"/>
    <property type="match status" value="3"/>
</dbReference>
<feature type="domain" description="Fibronectin type-III" evidence="27">
    <location>
        <begin position="4691"/>
        <end position="4785"/>
    </location>
</feature>
<feature type="region of interest" description="Disordered" evidence="24">
    <location>
        <begin position="4684"/>
        <end position="4703"/>
    </location>
</feature>
<feature type="domain" description="Fibronectin type-III" evidence="27">
    <location>
        <begin position="4094"/>
        <end position="4188"/>
    </location>
</feature>
<dbReference type="InterPro" id="IPR017441">
    <property type="entry name" value="Protein_kinase_ATP_BS"/>
</dbReference>
<dbReference type="FunFam" id="2.60.40.10:FF:000107">
    <property type="entry name" value="Myosin, light chain kinase a"/>
    <property type="match status" value="1"/>
</dbReference>
<dbReference type="GO" id="GO:0050793">
    <property type="term" value="P:regulation of developmental process"/>
    <property type="evidence" value="ECO:0007669"/>
    <property type="project" value="UniProtKB-ARBA"/>
</dbReference>
<dbReference type="InterPro" id="IPR007110">
    <property type="entry name" value="Ig-like_dom"/>
</dbReference>
<feature type="domain" description="Fibronectin type-III" evidence="27">
    <location>
        <begin position="569"/>
        <end position="666"/>
    </location>
</feature>
<dbReference type="FunFam" id="2.60.40.10:FF:000567">
    <property type="entry name" value="Uncharacterized protein, isoform G"/>
    <property type="match status" value="5"/>
</dbReference>
<feature type="domain" description="Fibronectin type-III" evidence="27">
    <location>
        <begin position="2588"/>
        <end position="2681"/>
    </location>
</feature>
<dbReference type="SMART" id="SM00060">
    <property type="entry name" value="FN3"/>
    <property type="match status" value="39"/>
</dbReference>
<comment type="similarity">
    <text evidence="3">Belongs to the protein kinase superfamily. CAMK Ser/Thr protein kinase family.</text>
</comment>
<dbReference type="InterPro" id="IPR003599">
    <property type="entry name" value="Ig_sub"/>
</dbReference>
<gene>
    <name evidence="28" type="ORF">NQ315_010145</name>
</gene>
<dbReference type="PROSITE" id="PS00107">
    <property type="entry name" value="PROTEIN_KINASE_ATP"/>
    <property type="match status" value="1"/>
</dbReference>
<feature type="domain" description="Ig-like" evidence="26">
    <location>
        <begin position="6069"/>
        <end position="6162"/>
    </location>
</feature>
<dbReference type="InterPro" id="IPR011009">
    <property type="entry name" value="Kinase-like_dom_sf"/>
</dbReference>
<keyword evidence="7" id="KW-0723">Serine/threonine-protein kinase</keyword>
<organism evidence="28 29">
    <name type="scientific">Exocentrus adspersus</name>
    <dbReference type="NCBI Taxonomy" id="1586481"/>
    <lineage>
        <taxon>Eukaryota</taxon>
        <taxon>Metazoa</taxon>
        <taxon>Ecdysozoa</taxon>
        <taxon>Arthropoda</taxon>
        <taxon>Hexapoda</taxon>
        <taxon>Insecta</taxon>
        <taxon>Pterygota</taxon>
        <taxon>Neoptera</taxon>
        <taxon>Endopterygota</taxon>
        <taxon>Coleoptera</taxon>
        <taxon>Polyphaga</taxon>
        <taxon>Cucujiformia</taxon>
        <taxon>Chrysomeloidea</taxon>
        <taxon>Cerambycidae</taxon>
        <taxon>Lamiinae</taxon>
        <taxon>Acanthocinini</taxon>
        <taxon>Exocentrus</taxon>
    </lineage>
</organism>
<dbReference type="Pfam" id="PF07679">
    <property type="entry name" value="I-set"/>
    <property type="match status" value="28"/>
</dbReference>
<dbReference type="FunFam" id="2.60.40.10:FF:000097">
    <property type="entry name" value="Bent, isoform F"/>
    <property type="match status" value="1"/>
</dbReference>
<feature type="domain" description="Fibronectin type-III" evidence="27">
    <location>
        <begin position="2687"/>
        <end position="2782"/>
    </location>
</feature>
<keyword evidence="20" id="KW-0393">Immunoglobulin domain</keyword>
<feature type="domain" description="Fibronectin type-III" evidence="27">
    <location>
        <begin position="3505"/>
        <end position="3599"/>
    </location>
</feature>
<proteinExistence type="inferred from homology"/>
<evidence type="ECO:0000256" key="11">
    <source>
        <dbReference type="ARBA" id="ARBA00022737"/>
    </source>
</evidence>
<dbReference type="PANTHER" id="PTHR13817:SF151">
    <property type="entry name" value="TITIN"/>
    <property type="match status" value="1"/>
</dbReference>
<dbReference type="InterPro" id="IPR003961">
    <property type="entry name" value="FN3_dom"/>
</dbReference>
<dbReference type="FunFam" id="2.60.40.10:FF:000160">
    <property type="entry name" value="Titin a"/>
    <property type="match status" value="1"/>
</dbReference>
<dbReference type="GO" id="GO:0031430">
    <property type="term" value="C:M band"/>
    <property type="evidence" value="ECO:0007669"/>
    <property type="project" value="TreeGrafter"/>
</dbReference>
<dbReference type="SUPFAM" id="SSF49265">
    <property type="entry name" value="Fibronectin type III"/>
    <property type="match status" value="21"/>
</dbReference>
<dbReference type="InterPro" id="IPR003598">
    <property type="entry name" value="Ig_sub2"/>
</dbReference>
<keyword evidence="9" id="KW-0808">Transferase</keyword>
<dbReference type="PANTHER" id="PTHR13817">
    <property type="entry name" value="TITIN"/>
    <property type="match status" value="1"/>
</dbReference>
<dbReference type="Gene3D" id="2.60.40.10">
    <property type="entry name" value="Immunoglobulins"/>
    <property type="match status" value="67"/>
</dbReference>
<keyword evidence="5" id="KW-0728">SH3 domain</keyword>
<feature type="domain" description="Fibronectin type-III" evidence="27">
    <location>
        <begin position="5485"/>
        <end position="5580"/>
    </location>
</feature>
<dbReference type="FunFam" id="2.60.40.10:FF:001845">
    <property type="entry name" value="Bent, isoform H"/>
    <property type="match status" value="1"/>
</dbReference>
<dbReference type="EMBL" id="JANEYG010000004">
    <property type="protein sequence ID" value="KAJ8923566.1"/>
    <property type="molecule type" value="Genomic_DNA"/>
</dbReference>
<keyword evidence="17" id="KW-0112">Calmodulin-binding</keyword>
<protein>
    <recommendedName>
        <fullName evidence="4">non-specific serine/threonine protein kinase</fullName>
        <ecNumber evidence="4">2.7.11.1</ecNumber>
    </recommendedName>
</protein>
<dbReference type="SMART" id="SM00409">
    <property type="entry name" value="IG"/>
    <property type="match status" value="28"/>
</dbReference>
<feature type="region of interest" description="Disordered" evidence="24">
    <location>
        <begin position="6878"/>
        <end position="6928"/>
    </location>
</feature>
<dbReference type="FunFam" id="2.60.40.10:FF:000006">
    <property type="entry name" value="Uncharacterized protein, isoform F"/>
    <property type="match status" value="3"/>
</dbReference>
<dbReference type="FunFam" id="2.60.40.10:FF:000003">
    <property type="entry name" value="Titin isoform E"/>
    <property type="match status" value="2"/>
</dbReference>
<feature type="domain" description="Fibronectin type-III" evidence="27">
    <location>
        <begin position="1555"/>
        <end position="1650"/>
    </location>
</feature>
<dbReference type="FunFam" id="2.60.40.10:FF:000504">
    <property type="entry name" value="Bent, isoform J"/>
    <property type="match status" value="2"/>
</dbReference>
<feature type="domain" description="Fibronectin type-III" evidence="27">
    <location>
        <begin position="5383"/>
        <end position="5479"/>
    </location>
</feature>
<evidence type="ECO:0000256" key="18">
    <source>
        <dbReference type="ARBA" id="ARBA00023157"/>
    </source>
</evidence>
<evidence type="ECO:0000256" key="6">
    <source>
        <dbReference type="ARBA" id="ARBA00022490"/>
    </source>
</evidence>
<feature type="domain" description="Fibronectin type-III" evidence="27">
    <location>
        <begin position="2829"/>
        <end position="2924"/>
    </location>
</feature>
<feature type="domain" description="Fibronectin type-III" evidence="27">
    <location>
        <begin position="1169"/>
        <end position="1271"/>
    </location>
</feature>
<feature type="compositionally biased region" description="Basic and acidic residues" evidence="24">
    <location>
        <begin position="4787"/>
        <end position="4802"/>
    </location>
</feature>
<feature type="region of interest" description="Disordered" evidence="24">
    <location>
        <begin position="2368"/>
        <end position="2399"/>
    </location>
</feature>
<evidence type="ECO:0000256" key="1">
    <source>
        <dbReference type="ARBA" id="ARBA00001946"/>
    </source>
</evidence>
<feature type="domain" description="Fibronectin type-III" evidence="27">
    <location>
        <begin position="1456"/>
        <end position="1549"/>
    </location>
</feature>
<reference evidence="28 29" key="1">
    <citation type="journal article" date="2023" name="Insect Mol. Biol.">
        <title>Genome sequencing provides insights into the evolution of gene families encoding plant cell wall-degrading enzymes in longhorned beetles.</title>
        <authorList>
            <person name="Shin N.R."/>
            <person name="Okamura Y."/>
            <person name="Kirsch R."/>
            <person name="Pauchet Y."/>
        </authorList>
    </citation>
    <scope>NUCLEOTIDE SEQUENCE [LARGE SCALE GENOMIC DNA]</scope>
    <source>
        <strain evidence="28">EAD_L_NR</strain>
    </source>
</reference>
<feature type="domain" description="Ig-like" evidence="26">
    <location>
        <begin position="5976"/>
        <end position="6064"/>
    </location>
</feature>
<feature type="domain" description="Fibronectin type-III" evidence="27">
    <location>
        <begin position="1815"/>
        <end position="1911"/>
    </location>
</feature>
<dbReference type="GO" id="GO:0045214">
    <property type="term" value="P:sarcomere organization"/>
    <property type="evidence" value="ECO:0007669"/>
    <property type="project" value="TreeGrafter"/>
</dbReference>
<dbReference type="FunFam" id="2.60.40.10:FF:000034">
    <property type="entry name" value="Titin isoform A"/>
    <property type="match status" value="1"/>
</dbReference>
<feature type="domain" description="Fibronectin type-III" evidence="27">
    <location>
        <begin position="2293"/>
        <end position="2386"/>
    </location>
</feature>
<evidence type="ECO:0000256" key="14">
    <source>
        <dbReference type="ARBA" id="ARBA00022837"/>
    </source>
</evidence>
<evidence type="ECO:0000313" key="28">
    <source>
        <dbReference type="EMBL" id="KAJ8923566.1"/>
    </source>
</evidence>
<keyword evidence="19" id="KW-0514">Muscle protein</keyword>
<dbReference type="FunFam" id="2.60.40.10:FF:000466">
    <property type="entry name" value="Uncharacterized protein, isoform H"/>
    <property type="match status" value="1"/>
</dbReference>
<feature type="domain" description="Ig-like" evidence="26">
    <location>
        <begin position="3307"/>
        <end position="3396"/>
    </location>
</feature>
<feature type="domain" description="Fibronectin type-III" evidence="27">
    <location>
        <begin position="1287"/>
        <end position="1382"/>
    </location>
</feature>
<dbReference type="GO" id="GO:0046872">
    <property type="term" value="F:metal ion binding"/>
    <property type="evidence" value="ECO:0007669"/>
    <property type="project" value="UniProtKB-KW"/>
</dbReference>
<feature type="domain" description="Fibronectin type-III" evidence="27">
    <location>
        <begin position="3209"/>
        <end position="3302"/>
    </location>
</feature>
<evidence type="ECO:0000256" key="20">
    <source>
        <dbReference type="ARBA" id="ARBA00023319"/>
    </source>
</evidence>
<evidence type="ECO:0000256" key="4">
    <source>
        <dbReference type="ARBA" id="ARBA00012513"/>
    </source>
</evidence>
<keyword evidence="6" id="KW-0963">Cytoplasm</keyword>
<feature type="domain" description="Ig-like" evidence="26">
    <location>
        <begin position="2491"/>
        <end position="2580"/>
    </location>
</feature>
<feature type="domain" description="Ig-like" evidence="26">
    <location>
        <begin position="6640"/>
        <end position="6716"/>
    </location>
</feature>
<comment type="catalytic activity">
    <reaction evidence="21">
        <text>L-threonyl-[protein] + ATP = O-phospho-L-threonyl-[protein] + ADP + H(+)</text>
        <dbReference type="Rhea" id="RHEA:46608"/>
        <dbReference type="Rhea" id="RHEA-COMP:11060"/>
        <dbReference type="Rhea" id="RHEA-COMP:11605"/>
        <dbReference type="ChEBI" id="CHEBI:15378"/>
        <dbReference type="ChEBI" id="CHEBI:30013"/>
        <dbReference type="ChEBI" id="CHEBI:30616"/>
        <dbReference type="ChEBI" id="CHEBI:61977"/>
        <dbReference type="ChEBI" id="CHEBI:456216"/>
        <dbReference type="EC" id="2.7.11.1"/>
    </reaction>
</comment>
<evidence type="ECO:0000256" key="13">
    <source>
        <dbReference type="ARBA" id="ARBA00022777"/>
    </source>
</evidence>
<keyword evidence="14" id="KW-0106">Calcium</keyword>
<dbReference type="FunFam" id="1.10.510.10:FF:000321">
    <property type="entry name" value="Bent, isoform C"/>
    <property type="match status" value="1"/>
</dbReference>
<dbReference type="SUPFAM" id="SSF48726">
    <property type="entry name" value="Immunoglobulin"/>
    <property type="match status" value="29"/>
</dbReference>
<keyword evidence="16" id="KW-0460">Magnesium</keyword>
<feature type="domain" description="Fibronectin type-III" evidence="27">
    <location>
        <begin position="4592"/>
        <end position="4685"/>
    </location>
</feature>
<dbReference type="FunFam" id="2.60.40.10:FF:000831">
    <property type="entry name" value="Uncharacterized protein, isoform F"/>
    <property type="match status" value="1"/>
</dbReference>
<feature type="domain" description="Fibronectin type-III" evidence="27">
    <location>
        <begin position="4791"/>
        <end position="4886"/>
    </location>
</feature>
<comment type="catalytic activity">
    <reaction evidence="22">
        <text>L-seryl-[protein] + ATP = O-phospho-L-seryl-[protein] + ADP + H(+)</text>
        <dbReference type="Rhea" id="RHEA:17989"/>
        <dbReference type="Rhea" id="RHEA-COMP:9863"/>
        <dbReference type="Rhea" id="RHEA-COMP:11604"/>
        <dbReference type="ChEBI" id="CHEBI:15378"/>
        <dbReference type="ChEBI" id="CHEBI:29999"/>
        <dbReference type="ChEBI" id="CHEBI:30616"/>
        <dbReference type="ChEBI" id="CHEBI:83421"/>
        <dbReference type="ChEBI" id="CHEBI:456216"/>
        <dbReference type="EC" id="2.7.11.1"/>
    </reaction>
</comment>
<feature type="domain" description="Ig-like" evidence="26">
    <location>
        <begin position="5586"/>
        <end position="5674"/>
    </location>
</feature>
<feature type="domain" description="Fibronectin type-III" evidence="27">
    <location>
        <begin position="2930"/>
        <end position="3027"/>
    </location>
</feature>
<dbReference type="SMART" id="SM00408">
    <property type="entry name" value="IGc2"/>
    <property type="match status" value="21"/>
</dbReference>
<feature type="domain" description="Fibronectin type-III" evidence="27">
    <location>
        <begin position="5283"/>
        <end position="5377"/>
    </location>
</feature>